<sequence>MTSRARPDGGDRCPGVLRPFVAGDGALVRLRVPGGRIGVDVLGDVMGIATEYGAPVVQLTSRGNLQLRALPDPLPQVLIERIEATGLLPSASHERVRNILSAPLAISLRPLVESLDTAITDDPVLARLPGRFLFALSDRSGSVLTEGWDLAYQALDADEGLVLAGGHAIEVRSVDAVSELIRRAHLFLDHRSGDDVWNVRDLPTGSPVFEGMHPYDVHPPAPLPPGPAGDDLVVGVPLGMLRPAHLDAIAAFADEVVLTPWKSFVVPGAAADPSRLRDAGLVITGASPWSRITACVGAPYCARTQTHTLDLATSATARMTGAGPRVHVVGCERRCGEPSSDHLTLVAPTDVHQVVAASGDPR</sequence>
<dbReference type="Pfam" id="PF03460">
    <property type="entry name" value="NIR_SIR_ferr"/>
    <property type="match status" value="1"/>
</dbReference>
<dbReference type="InterPro" id="IPR051329">
    <property type="entry name" value="NIR_SIR_4Fe-4S"/>
</dbReference>
<evidence type="ECO:0000256" key="4">
    <source>
        <dbReference type="ARBA" id="ARBA00023002"/>
    </source>
</evidence>
<dbReference type="Gene3D" id="3.90.480.10">
    <property type="entry name" value="Sulfite Reductase Hemoprotein,Domain 2"/>
    <property type="match status" value="1"/>
</dbReference>
<dbReference type="EC" id="1.14.13.83" evidence="8"/>
<dbReference type="PANTHER" id="PTHR32439">
    <property type="entry name" value="FERREDOXIN--NITRITE REDUCTASE, CHLOROPLASTIC"/>
    <property type="match status" value="1"/>
</dbReference>
<dbReference type="RefSeq" id="WP_179478487.1">
    <property type="nucleotide sequence ID" value="NZ_JACCFW010000001.1"/>
</dbReference>
<protein>
    <submittedName>
        <fullName evidence="8">Precorrin-3B synthase</fullName>
        <ecNumber evidence="8">1.14.13.83</ecNumber>
    </submittedName>
</protein>
<dbReference type="SUPFAM" id="SSF56014">
    <property type="entry name" value="Nitrite and sulphite reductase 4Fe-4S domain-like"/>
    <property type="match status" value="1"/>
</dbReference>
<keyword evidence="3" id="KW-0479">Metal-binding</keyword>
<dbReference type="Gene3D" id="3.30.413.10">
    <property type="entry name" value="Sulfite Reductase Hemoprotein, domain 1"/>
    <property type="match status" value="2"/>
</dbReference>
<evidence type="ECO:0000256" key="6">
    <source>
        <dbReference type="ARBA" id="ARBA00023014"/>
    </source>
</evidence>
<keyword evidence="5" id="KW-0408">Iron</keyword>
<dbReference type="InterPro" id="IPR036136">
    <property type="entry name" value="Nit/Sulf_reduc_fer-like_dom_sf"/>
</dbReference>
<evidence type="ECO:0000313" key="8">
    <source>
        <dbReference type="EMBL" id="NYJ73309.1"/>
    </source>
</evidence>
<proteinExistence type="predicted"/>
<organism evidence="8 9">
    <name type="scientific">Allobranchiibius huperziae</name>
    <dbReference type="NCBI Taxonomy" id="1874116"/>
    <lineage>
        <taxon>Bacteria</taxon>
        <taxon>Bacillati</taxon>
        <taxon>Actinomycetota</taxon>
        <taxon>Actinomycetes</taxon>
        <taxon>Micrococcales</taxon>
        <taxon>Dermacoccaceae</taxon>
        <taxon>Allobranchiibius</taxon>
    </lineage>
</organism>
<dbReference type="InterPro" id="IPR045854">
    <property type="entry name" value="NO2/SO3_Rdtase_4Fe4S_sf"/>
</dbReference>
<name>A0A853DBE7_9MICO</name>
<feature type="domain" description="Nitrite/Sulfite reductase ferredoxin-like" evidence="7">
    <location>
        <begin position="24"/>
        <end position="71"/>
    </location>
</feature>
<keyword evidence="6" id="KW-0411">Iron-sulfur</keyword>
<dbReference type="GO" id="GO:0051539">
    <property type="term" value="F:4 iron, 4 sulfur cluster binding"/>
    <property type="evidence" value="ECO:0007669"/>
    <property type="project" value="UniProtKB-KW"/>
</dbReference>
<dbReference type="GO" id="GO:0046872">
    <property type="term" value="F:metal ion binding"/>
    <property type="evidence" value="ECO:0007669"/>
    <property type="project" value="UniProtKB-KW"/>
</dbReference>
<keyword evidence="4 8" id="KW-0560">Oxidoreductase</keyword>
<evidence type="ECO:0000259" key="7">
    <source>
        <dbReference type="Pfam" id="PF03460"/>
    </source>
</evidence>
<keyword evidence="1" id="KW-0004">4Fe-4S</keyword>
<dbReference type="Proteomes" id="UP000571817">
    <property type="component" value="Unassembled WGS sequence"/>
</dbReference>
<accession>A0A853DBE7</accession>
<evidence type="ECO:0000256" key="3">
    <source>
        <dbReference type="ARBA" id="ARBA00022723"/>
    </source>
</evidence>
<reference evidence="8 9" key="1">
    <citation type="submission" date="2020-07" db="EMBL/GenBank/DDBJ databases">
        <title>Sequencing the genomes of 1000 actinobacteria strains.</title>
        <authorList>
            <person name="Klenk H.-P."/>
        </authorList>
    </citation>
    <scope>NUCLEOTIDE SEQUENCE [LARGE SCALE GENOMIC DNA]</scope>
    <source>
        <strain evidence="8 9">DSM 29531</strain>
    </source>
</reference>
<dbReference type="SUPFAM" id="SSF55124">
    <property type="entry name" value="Nitrite/Sulfite reductase N-terminal domain-like"/>
    <property type="match status" value="2"/>
</dbReference>
<keyword evidence="9" id="KW-1185">Reference proteome</keyword>
<keyword evidence="2" id="KW-0349">Heme</keyword>
<gene>
    <name evidence="8" type="ORF">HNR15_000272</name>
</gene>
<dbReference type="GO" id="GO:0043818">
    <property type="term" value="F:precorrin-3B synthase activity"/>
    <property type="evidence" value="ECO:0007669"/>
    <property type="project" value="UniProtKB-EC"/>
</dbReference>
<evidence type="ECO:0000256" key="5">
    <source>
        <dbReference type="ARBA" id="ARBA00023004"/>
    </source>
</evidence>
<evidence type="ECO:0000256" key="1">
    <source>
        <dbReference type="ARBA" id="ARBA00022485"/>
    </source>
</evidence>
<dbReference type="EMBL" id="JACCFW010000001">
    <property type="protein sequence ID" value="NYJ73309.1"/>
    <property type="molecule type" value="Genomic_DNA"/>
</dbReference>
<dbReference type="InterPro" id="IPR005117">
    <property type="entry name" value="NiRdtase/SiRdtase_haem-b_fer"/>
</dbReference>
<evidence type="ECO:0000313" key="9">
    <source>
        <dbReference type="Proteomes" id="UP000571817"/>
    </source>
</evidence>
<dbReference type="AlphaFoldDB" id="A0A853DBE7"/>
<evidence type="ECO:0000256" key="2">
    <source>
        <dbReference type="ARBA" id="ARBA00022617"/>
    </source>
</evidence>
<comment type="caution">
    <text evidence="8">The sequence shown here is derived from an EMBL/GenBank/DDBJ whole genome shotgun (WGS) entry which is preliminary data.</text>
</comment>
<dbReference type="PANTHER" id="PTHR32439:SF9">
    <property type="entry name" value="BLR3264 PROTEIN"/>
    <property type="match status" value="1"/>
</dbReference>